<dbReference type="Pfam" id="PF08244">
    <property type="entry name" value="Glyco_hydro_32C"/>
    <property type="match status" value="1"/>
</dbReference>
<proteinExistence type="inferred from homology"/>
<dbReference type="InterPro" id="IPR023296">
    <property type="entry name" value="Glyco_hydro_beta-prop_sf"/>
</dbReference>
<keyword evidence="12" id="KW-1185">Reference proteome</keyword>
<reference evidence="11" key="1">
    <citation type="submission" date="2020-08" db="EMBL/GenBank/DDBJ databases">
        <title>Genome public.</title>
        <authorList>
            <person name="Liu C."/>
            <person name="Sun Q."/>
        </authorList>
    </citation>
    <scope>NUCLEOTIDE SEQUENCE</scope>
    <source>
        <strain evidence="11">NSJ-54</strain>
    </source>
</reference>
<dbReference type="Gene3D" id="2.115.10.20">
    <property type="entry name" value="Glycosyl hydrolase domain, family 43"/>
    <property type="match status" value="1"/>
</dbReference>
<dbReference type="InterPro" id="IPR013148">
    <property type="entry name" value="Glyco_hydro_32_N"/>
</dbReference>
<feature type="domain" description="Bacterial Ig-like" evidence="8">
    <location>
        <begin position="1451"/>
        <end position="1516"/>
    </location>
</feature>
<sequence>MAVALCLSVAIPGGMSVFAIDGDPSNWNTNLEGIKAVGSLLTYEENGLKVASPGTGFDFFAVSDVKVDGGFTFETDVTIVDGTDRTVGLLFGAASNNVGNDGGIVFNLPENDVNGSRLFTFGGPDYRTNNTPFTPKDNHTYHMKLEVNNKFCKAWIDDVLIHDTYLRGYHGGYLGLMCFKSSAVFQNTQYTVLEDNKVVSIGGMENLKGDFTTPSDDTMVIRKNGGNNHVISDTKMSAFRLESNLLLSDGFEEQGKMAYKASYIFGSVKNDFSENIGDGFFGNELAAVYNGTSYDLKYKMFHDPWKSDIGLADNIVGPIDVGTVENLDTPISYSLTVGADKNLIVTVNGQDFPITTPKAFKDYYTDGYLGIMSFNTKAQVTGLKVTDLSAPKPQALENLKGEHFSKVSDGVYEVANTGGNNYVISDTSVNAFSLEADILFTDPKDENKASFIFGAKSGELNFNTQKFNGAEMSAIKNGDKYDVKVKMFQDPWGVGMGDNMVPLTVVTQVDDLTKPIHYKLTMTDDKQLIFTINGTDFVSKNVNAEWVKQYVGGYLGFMTWNSVAQFSNIQVTDLTGVSISAKLSGLKVDGLDLTPAFAQNTTRYNLPDVPYETESIKVTANVTGNGVLTIGGKEAESGVAIDVPLEVGRQDIQVKIVDAATSVPSITTITVKRNQDPATFNTEMWRPQYHYIPEANWCNDPNGMIYYNNEWHLFYQYNPNTPKNVGQWWGHAVSSDLINWTELPVALEPDSLGQIWSGSCVIDAENKSGLFSTDQGGLVAYYTSQAGHQWQSMAYSEDNGRTWTKYDGNPVIDSKNDIVNGDPLQNNDFRDPNVFWYEPAGKFIMVAAGGPLRIYSSSDLKTWTLESGYDNDHTQYRPEGVSAIYSECPDLFPLPIDGNKDKMKWVYSGAGRYYMLGELKQVNGKWAFVPDDNVQHTMTFAADSYAGQTFKCSPDGRVIMTSWMSNWAYADDMSNITGKFNGGYTLFYNLTLRTTPNGVRLFQEPIEEYKQLRQDAVIEKTDVTISPDGENILKDYRGDQYELVANLRPGNGVTEVGFKLRTGATQETVVKYNVASSNLTMDRSKSGKSPNGSFNGNAISSYKLNKNADGSIDLRIFMDWSSVEVIANSGEMYGAQRIFPDYASIGLEAYSVGGDTQADVTVYPLKSIWRDSEAGGNEPTALYLDAAENTTIYTDDVITVHSRVLPASADQSVEWNLTDADGAVEIISQDATSITFKALKTGSITLDAATKTGGKTASASFSIKEQTFKTNLTGWTTQGGTWSITENGFEGVTGGDGFALGSEVFNDGFKLEGDITFVTGKAALGLVFNAGDSPSNSYCLNFDFGEGLEFGQQYRWFKFPWGGHKDDIAKVMFSDAAFVPEKGKTYHIVLTYKDGKLSYAIGDDKGMHDIFKDVEDPNHNYTGGRIGVMGNNSTVRINNFYVTSLADPASVETKVGDITMNVGGTMDALTAQLPDTVTVKLTDGRTQDNVGITWNTSAVKLNEIGTYDVIGTVDGTDVTTTVKVNIQDPSPVISIDPKEVTLTVEKGADKQAVIAQLPTSVTGTKADGRKVDVPVLGWDFSKVDLNTAGTYTAVGTLKDTTGGLGGETNIISINAIITVKAPDETSDEPPVTSVTTKPSTSKPSIPGGSGSDWKWPEGSSKPADGKENPKSGDNSALPIALAALAVAAGAVVLVSKKKK</sequence>
<evidence type="ECO:0000259" key="7">
    <source>
        <dbReference type="Pfam" id="PF00251"/>
    </source>
</evidence>
<feature type="domain" description="Glycosyl hydrolase family 32 N-terminal" evidence="7">
    <location>
        <begin position="690"/>
        <end position="1005"/>
    </location>
</feature>
<evidence type="ECO:0000256" key="4">
    <source>
        <dbReference type="SAM" id="MobiDB-lite"/>
    </source>
</evidence>
<dbReference type="Gene3D" id="2.60.120.560">
    <property type="entry name" value="Exo-inulinase, domain 1"/>
    <property type="match status" value="4"/>
</dbReference>
<dbReference type="Pfam" id="PF12733">
    <property type="entry name" value="Cadherin-like"/>
    <property type="match status" value="1"/>
</dbReference>
<organism evidence="11 12">
    <name type="scientific">Zongyangia hominis</name>
    <dbReference type="NCBI Taxonomy" id="2763677"/>
    <lineage>
        <taxon>Bacteria</taxon>
        <taxon>Bacillati</taxon>
        <taxon>Bacillota</taxon>
        <taxon>Clostridia</taxon>
        <taxon>Eubacteriales</taxon>
        <taxon>Oscillospiraceae</taxon>
        <taxon>Zongyangia</taxon>
    </lineage>
</organism>
<dbReference type="InterPro" id="IPR001362">
    <property type="entry name" value="Glyco_hydro_32"/>
</dbReference>
<evidence type="ECO:0000259" key="10">
    <source>
        <dbReference type="Pfam" id="PF12733"/>
    </source>
</evidence>
<dbReference type="InterPro" id="IPR013320">
    <property type="entry name" value="ConA-like_dom_sf"/>
</dbReference>
<evidence type="ECO:0000256" key="3">
    <source>
        <dbReference type="ARBA" id="ARBA00023295"/>
    </source>
</evidence>
<dbReference type="GO" id="GO:0004575">
    <property type="term" value="F:sucrose alpha-glucosidase activity"/>
    <property type="evidence" value="ECO:0007669"/>
    <property type="project" value="TreeGrafter"/>
</dbReference>
<evidence type="ECO:0000313" key="11">
    <source>
        <dbReference type="EMBL" id="MBC8569349.1"/>
    </source>
</evidence>
<evidence type="ECO:0000259" key="8">
    <source>
        <dbReference type="Pfam" id="PF07532"/>
    </source>
</evidence>
<dbReference type="SMART" id="SM00640">
    <property type="entry name" value="Glyco_32"/>
    <property type="match status" value="1"/>
</dbReference>
<dbReference type="SUPFAM" id="SSF49899">
    <property type="entry name" value="Concanavalin A-like lectins/glucanases"/>
    <property type="match status" value="1"/>
</dbReference>
<feature type="transmembrane region" description="Helical" evidence="5">
    <location>
        <begin position="1676"/>
        <end position="1694"/>
    </location>
</feature>
<dbReference type="Pfam" id="PF07532">
    <property type="entry name" value="Big_4"/>
    <property type="match status" value="2"/>
</dbReference>
<dbReference type="Pfam" id="PF00251">
    <property type="entry name" value="Glyco_hydro_32N"/>
    <property type="match status" value="1"/>
</dbReference>
<dbReference type="InterPro" id="IPR013189">
    <property type="entry name" value="Glyco_hydro_32_C"/>
</dbReference>
<keyword evidence="3" id="KW-0326">Glycosidase</keyword>
<evidence type="ECO:0000256" key="1">
    <source>
        <dbReference type="ARBA" id="ARBA00009902"/>
    </source>
</evidence>
<comment type="caution">
    <text evidence="11">The sequence shown here is derived from an EMBL/GenBank/DDBJ whole genome shotgun (WGS) entry which is preliminary data.</text>
</comment>
<dbReference type="InterPro" id="IPR025883">
    <property type="entry name" value="Cadherin-like_domain"/>
</dbReference>
<name>A0A926EBT5_9FIRM</name>
<keyword evidence="5" id="KW-0812">Transmembrane</keyword>
<dbReference type="InterPro" id="IPR011081">
    <property type="entry name" value="Big_4"/>
</dbReference>
<protein>
    <submittedName>
        <fullName evidence="11">GH32 C-terminal domain-containing protein</fullName>
    </submittedName>
</protein>
<dbReference type="RefSeq" id="WP_262396453.1">
    <property type="nucleotide sequence ID" value="NZ_JACRTC010000001.1"/>
</dbReference>
<evidence type="ECO:0000256" key="6">
    <source>
        <dbReference type="SAM" id="SignalP"/>
    </source>
</evidence>
<accession>A0A926EBT5</accession>
<keyword evidence="5" id="KW-0472">Membrane</keyword>
<gene>
    <name evidence="11" type="ORF">H8709_00705</name>
</gene>
<evidence type="ECO:0000313" key="12">
    <source>
        <dbReference type="Proteomes" id="UP000660861"/>
    </source>
</evidence>
<comment type="similarity">
    <text evidence="1">Belongs to the glycosyl hydrolase 32 family.</text>
</comment>
<dbReference type="GO" id="GO:0005737">
    <property type="term" value="C:cytoplasm"/>
    <property type="evidence" value="ECO:0007669"/>
    <property type="project" value="TreeGrafter"/>
</dbReference>
<feature type="signal peptide" evidence="6">
    <location>
        <begin position="1"/>
        <end position="19"/>
    </location>
</feature>
<feature type="chain" id="PRO_5038001568" evidence="6">
    <location>
        <begin position="20"/>
        <end position="1699"/>
    </location>
</feature>
<dbReference type="SUPFAM" id="SSF75005">
    <property type="entry name" value="Arabinanase/levansucrase/invertase"/>
    <property type="match status" value="1"/>
</dbReference>
<feature type="compositionally biased region" description="Low complexity" evidence="4">
    <location>
        <begin position="1629"/>
        <end position="1644"/>
    </location>
</feature>
<dbReference type="CDD" id="cd18622">
    <property type="entry name" value="GH32_Inu-like"/>
    <property type="match status" value="1"/>
</dbReference>
<evidence type="ECO:0000259" key="9">
    <source>
        <dbReference type="Pfam" id="PF08244"/>
    </source>
</evidence>
<dbReference type="EMBL" id="JACRTC010000001">
    <property type="protein sequence ID" value="MBC8569349.1"/>
    <property type="molecule type" value="Genomic_DNA"/>
</dbReference>
<feature type="domain" description="Glycosyl hydrolase family 32 C-terminal" evidence="9">
    <location>
        <begin position="1008"/>
        <end position="1163"/>
    </location>
</feature>
<dbReference type="PANTHER" id="PTHR42800">
    <property type="entry name" value="EXOINULINASE INUD (AFU_ORTHOLOGUE AFUA_5G00480)"/>
    <property type="match status" value="1"/>
</dbReference>
<dbReference type="Proteomes" id="UP000660861">
    <property type="component" value="Unassembled WGS sequence"/>
</dbReference>
<evidence type="ECO:0000256" key="2">
    <source>
        <dbReference type="ARBA" id="ARBA00022801"/>
    </source>
</evidence>
<keyword evidence="5" id="KW-1133">Transmembrane helix</keyword>
<dbReference type="PANTHER" id="PTHR42800:SF1">
    <property type="entry name" value="EXOINULINASE INUD (AFU_ORTHOLOGUE AFUA_5G00480)"/>
    <property type="match status" value="1"/>
</dbReference>
<feature type="domain" description="Bacterial Ig-like" evidence="8">
    <location>
        <begin position="1539"/>
        <end position="1598"/>
    </location>
</feature>
<keyword evidence="6" id="KW-0732">Signal</keyword>
<keyword evidence="2" id="KW-0378">Hydrolase</keyword>
<feature type="region of interest" description="Disordered" evidence="4">
    <location>
        <begin position="1621"/>
        <end position="1675"/>
    </location>
</feature>
<evidence type="ECO:0000256" key="5">
    <source>
        <dbReference type="SAM" id="Phobius"/>
    </source>
</evidence>
<dbReference type="GO" id="GO:0005987">
    <property type="term" value="P:sucrose catabolic process"/>
    <property type="evidence" value="ECO:0007669"/>
    <property type="project" value="TreeGrafter"/>
</dbReference>
<feature type="domain" description="Cadherin-like beta-sandwich-like" evidence="10">
    <location>
        <begin position="592"/>
        <end position="673"/>
    </location>
</feature>